<dbReference type="AlphaFoldDB" id="A0A1I1FB53"/>
<gene>
    <name evidence="1" type="ORF">SAMN05444422_103271</name>
</gene>
<dbReference type="EMBL" id="FOKW01000003">
    <property type="protein sequence ID" value="SFB96627.1"/>
    <property type="molecule type" value="Genomic_DNA"/>
</dbReference>
<sequence length="52" mass="5777">MLSEVNVSRREWSLRAMPAGATLTRFTRPLAFLVGSIVPDVRTHRPAVAEVN</sequence>
<name>A0A1I1FB53_NATHA</name>
<proteinExistence type="predicted"/>
<organism evidence="1 2">
    <name type="scientific">Natronobacterium haloterrestre</name>
    <name type="common">Halobiforma haloterrestris</name>
    <dbReference type="NCBI Taxonomy" id="148448"/>
    <lineage>
        <taxon>Archaea</taxon>
        <taxon>Methanobacteriati</taxon>
        <taxon>Methanobacteriota</taxon>
        <taxon>Stenosarchaea group</taxon>
        <taxon>Halobacteria</taxon>
        <taxon>Halobacteriales</taxon>
        <taxon>Natrialbaceae</taxon>
        <taxon>Natronobacterium</taxon>
    </lineage>
</organism>
<evidence type="ECO:0000313" key="2">
    <source>
        <dbReference type="Proteomes" id="UP000199161"/>
    </source>
</evidence>
<protein>
    <submittedName>
        <fullName evidence="1">Uncharacterized protein</fullName>
    </submittedName>
</protein>
<accession>A0A1I1FB53</accession>
<evidence type="ECO:0000313" key="1">
    <source>
        <dbReference type="EMBL" id="SFB96627.1"/>
    </source>
</evidence>
<reference evidence="2" key="1">
    <citation type="submission" date="2016-10" db="EMBL/GenBank/DDBJ databases">
        <authorList>
            <person name="Varghese N."/>
            <person name="Submissions S."/>
        </authorList>
    </citation>
    <scope>NUCLEOTIDE SEQUENCE [LARGE SCALE GENOMIC DNA]</scope>
    <source>
        <strain evidence="2">DSM 13078</strain>
    </source>
</reference>
<dbReference type="Proteomes" id="UP000199161">
    <property type="component" value="Unassembled WGS sequence"/>
</dbReference>
<keyword evidence="2" id="KW-1185">Reference proteome</keyword>